<keyword evidence="7" id="KW-1185">Reference proteome</keyword>
<evidence type="ECO:0000256" key="2">
    <source>
        <dbReference type="ARBA" id="ARBA00022630"/>
    </source>
</evidence>
<feature type="transmembrane region" description="Helical" evidence="5">
    <location>
        <begin position="20"/>
        <end position="44"/>
    </location>
</feature>
<dbReference type="GO" id="GO:0016491">
    <property type="term" value="F:oxidoreductase activity"/>
    <property type="evidence" value="ECO:0007669"/>
    <property type="project" value="UniProtKB-KW"/>
</dbReference>
<evidence type="ECO:0000313" key="7">
    <source>
        <dbReference type="Proteomes" id="UP000230069"/>
    </source>
</evidence>
<organism evidence="6 7">
    <name type="scientific">Aquilegia coerulea</name>
    <name type="common">Rocky mountain columbine</name>
    <dbReference type="NCBI Taxonomy" id="218851"/>
    <lineage>
        <taxon>Eukaryota</taxon>
        <taxon>Viridiplantae</taxon>
        <taxon>Streptophyta</taxon>
        <taxon>Embryophyta</taxon>
        <taxon>Tracheophyta</taxon>
        <taxon>Spermatophyta</taxon>
        <taxon>Magnoliopsida</taxon>
        <taxon>Ranunculales</taxon>
        <taxon>Ranunculaceae</taxon>
        <taxon>Thalictroideae</taxon>
        <taxon>Aquilegia</taxon>
    </lineage>
</organism>
<keyword evidence="3" id="KW-0274">FAD</keyword>
<keyword evidence="4" id="KW-0560">Oxidoreductase</keyword>
<keyword evidence="5" id="KW-0812">Transmembrane</keyword>
<reference evidence="6 7" key="1">
    <citation type="submission" date="2017-09" db="EMBL/GenBank/DDBJ databases">
        <title>WGS assembly of Aquilegia coerulea Goldsmith.</title>
        <authorList>
            <person name="Hodges S."/>
            <person name="Kramer E."/>
            <person name="Nordborg M."/>
            <person name="Tomkins J."/>
            <person name="Borevitz J."/>
            <person name="Derieg N."/>
            <person name="Yan J."/>
            <person name="Mihaltcheva S."/>
            <person name="Hayes R.D."/>
            <person name="Rokhsar D."/>
        </authorList>
    </citation>
    <scope>NUCLEOTIDE SEQUENCE [LARGE SCALE GENOMIC DNA]</scope>
    <source>
        <strain evidence="7">cv. Goldsmith</strain>
    </source>
</reference>
<dbReference type="STRING" id="218851.A0A2G5EU63"/>
<accession>A0A2G5EU63</accession>
<evidence type="ECO:0000256" key="5">
    <source>
        <dbReference type="SAM" id="Phobius"/>
    </source>
</evidence>
<dbReference type="AlphaFoldDB" id="A0A2G5EU63"/>
<evidence type="ECO:0000256" key="1">
    <source>
        <dbReference type="ARBA" id="ARBA00001974"/>
    </source>
</evidence>
<dbReference type="PANTHER" id="PTHR47470">
    <property type="entry name" value="CHOLESTEROL OXIDASE"/>
    <property type="match status" value="1"/>
</dbReference>
<comment type="cofactor">
    <cofactor evidence="1">
        <name>FAD</name>
        <dbReference type="ChEBI" id="CHEBI:57692"/>
    </cofactor>
</comment>
<protein>
    <submittedName>
        <fullName evidence="6">Uncharacterized protein</fullName>
    </submittedName>
</protein>
<dbReference type="InterPro" id="IPR052542">
    <property type="entry name" value="Cholesterol_Oxidase"/>
</dbReference>
<dbReference type="Proteomes" id="UP000230069">
    <property type="component" value="Unassembled WGS sequence"/>
</dbReference>
<evidence type="ECO:0000256" key="4">
    <source>
        <dbReference type="ARBA" id="ARBA00023002"/>
    </source>
</evidence>
<evidence type="ECO:0000313" key="6">
    <source>
        <dbReference type="EMBL" id="PIA59187.1"/>
    </source>
</evidence>
<proteinExistence type="predicted"/>
<name>A0A2G5EU63_AQUCA</name>
<dbReference type="InParanoid" id="A0A2G5EU63"/>
<keyword evidence="5" id="KW-1133">Transmembrane helix</keyword>
<keyword evidence="5" id="KW-0472">Membrane</keyword>
<dbReference type="EMBL" id="KZ305021">
    <property type="protein sequence ID" value="PIA59187.1"/>
    <property type="molecule type" value="Genomic_DNA"/>
</dbReference>
<keyword evidence="2" id="KW-0285">Flavoprotein</keyword>
<evidence type="ECO:0000256" key="3">
    <source>
        <dbReference type="ARBA" id="ARBA00022827"/>
    </source>
</evidence>
<dbReference type="OrthoDB" id="9974421at2759"/>
<sequence>MGGHISANHIASLSCTNSSMFFKLTTSSIVKMTLPLIPILMGILGKERILRMLQNSEISLAHRILKSVARLIPRCERCTYEECEVFSGIFGNAFWHDNISRAAI</sequence>
<gene>
    <name evidence="6" type="ORF">AQUCO_00400215v1</name>
</gene>
<dbReference type="PANTHER" id="PTHR47470:SF1">
    <property type="entry name" value="FAD-DEPENDENT OXIDOREDUCTASE 2 FAD BINDING DOMAIN-CONTAINING PROTEIN"/>
    <property type="match status" value="1"/>
</dbReference>